<keyword evidence="2" id="KW-1185">Reference proteome</keyword>
<protein>
    <submittedName>
        <fullName evidence="1">Uncharacterized protein</fullName>
    </submittedName>
</protein>
<dbReference type="EMBL" id="JAPQKS010000003">
    <property type="protein sequence ID" value="KAJ5238360.1"/>
    <property type="molecule type" value="Genomic_DNA"/>
</dbReference>
<dbReference type="GeneID" id="83199579"/>
<dbReference type="Proteomes" id="UP001150941">
    <property type="component" value="Unassembled WGS sequence"/>
</dbReference>
<proteinExistence type="predicted"/>
<comment type="caution">
    <text evidence="1">The sequence shown here is derived from an EMBL/GenBank/DDBJ whole genome shotgun (WGS) entry which is preliminary data.</text>
</comment>
<evidence type="ECO:0000313" key="1">
    <source>
        <dbReference type="EMBL" id="KAJ5238360.1"/>
    </source>
</evidence>
<reference evidence="1" key="1">
    <citation type="submission" date="2022-11" db="EMBL/GenBank/DDBJ databases">
        <authorList>
            <person name="Petersen C."/>
        </authorList>
    </citation>
    <scope>NUCLEOTIDE SEQUENCE</scope>
    <source>
        <strain evidence="1">IBT 19713</strain>
    </source>
</reference>
<evidence type="ECO:0000313" key="2">
    <source>
        <dbReference type="Proteomes" id="UP001150941"/>
    </source>
</evidence>
<dbReference type="AlphaFoldDB" id="A0A9W9TR57"/>
<gene>
    <name evidence="1" type="ORF">N7468_002979</name>
</gene>
<sequence length="68" mass="7368">MGNFHICSYCRVEMERMKGQTVGLHTAVALLVLVPSSGQTIKEMSGGRGTDTSACYQISSGQKYLELP</sequence>
<reference evidence="1" key="2">
    <citation type="journal article" date="2023" name="IMA Fungus">
        <title>Comparative genomic study of the Penicillium genus elucidates a diverse pangenome and 15 lateral gene transfer events.</title>
        <authorList>
            <person name="Petersen C."/>
            <person name="Sorensen T."/>
            <person name="Nielsen M.R."/>
            <person name="Sondergaard T.E."/>
            <person name="Sorensen J.L."/>
            <person name="Fitzpatrick D.A."/>
            <person name="Frisvad J.C."/>
            <person name="Nielsen K.L."/>
        </authorList>
    </citation>
    <scope>NUCLEOTIDE SEQUENCE</scope>
    <source>
        <strain evidence="1">IBT 19713</strain>
    </source>
</reference>
<dbReference type="RefSeq" id="XP_058331279.1">
    <property type="nucleotide sequence ID" value="XM_058472276.1"/>
</dbReference>
<name>A0A9W9TR57_9EURO</name>
<organism evidence="1 2">
    <name type="scientific">Penicillium chermesinum</name>
    <dbReference type="NCBI Taxonomy" id="63820"/>
    <lineage>
        <taxon>Eukaryota</taxon>
        <taxon>Fungi</taxon>
        <taxon>Dikarya</taxon>
        <taxon>Ascomycota</taxon>
        <taxon>Pezizomycotina</taxon>
        <taxon>Eurotiomycetes</taxon>
        <taxon>Eurotiomycetidae</taxon>
        <taxon>Eurotiales</taxon>
        <taxon>Aspergillaceae</taxon>
        <taxon>Penicillium</taxon>
    </lineage>
</organism>
<accession>A0A9W9TR57</accession>